<accession>A0AAW9H9S9</accession>
<name>A0AAW9H9S9_9GAMM</name>
<dbReference type="RefSeq" id="WP_320715208.1">
    <property type="nucleotide sequence ID" value="NZ_JAXHOZ010000091.1"/>
</dbReference>
<dbReference type="EMBL" id="JAXHOZ010000091">
    <property type="protein sequence ID" value="MDY4380345.1"/>
    <property type="molecule type" value="Genomic_DNA"/>
</dbReference>
<dbReference type="NCBIfam" id="NF047498">
    <property type="entry name" value="LIC_12616_fam"/>
    <property type="match status" value="1"/>
</dbReference>
<dbReference type="InterPro" id="IPR054447">
    <property type="entry name" value="Gp29-like"/>
</dbReference>
<comment type="caution">
    <text evidence="1">The sequence shown here is derived from an EMBL/GenBank/DDBJ whole genome shotgun (WGS) entry which is preliminary data.</text>
</comment>
<dbReference type="Proteomes" id="UP001269968">
    <property type="component" value="Unassembled WGS sequence"/>
</dbReference>
<dbReference type="AlphaFoldDB" id="A0AAW9H9S9"/>
<protein>
    <submittedName>
        <fullName evidence="1">Uncharacterized protein</fullName>
    </submittedName>
</protein>
<proteinExistence type="predicted"/>
<evidence type="ECO:0000313" key="2">
    <source>
        <dbReference type="Proteomes" id="UP001269968"/>
    </source>
</evidence>
<dbReference type="Pfam" id="PF22756">
    <property type="entry name" value="E217_gp29"/>
    <property type="match status" value="1"/>
</dbReference>
<organism evidence="1 2">
    <name type="scientific">Pectobacterium brasiliense</name>
    <dbReference type="NCBI Taxonomy" id="180957"/>
    <lineage>
        <taxon>Bacteria</taxon>
        <taxon>Pseudomonadati</taxon>
        <taxon>Pseudomonadota</taxon>
        <taxon>Gammaproteobacteria</taxon>
        <taxon>Enterobacterales</taxon>
        <taxon>Pectobacteriaceae</taxon>
        <taxon>Pectobacterium</taxon>
    </lineage>
</organism>
<gene>
    <name evidence="1" type="ORF">SOV92_21495</name>
</gene>
<reference evidence="1" key="1">
    <citation type="submission" date="2023-11" db="EMBL/GenBank/DDBJ databases">
        <title>Comparative genomics revealed phylogeny of phytopathogenic Pectobacterium aroidearum based on whole-genome sequencing and function of putative horizontal acquire islands in P. aroidearum PccS1.</title>
        <authorList>
            <person name="Fan J."/>
            <person name="Yang L."/>
        </authorList>
    </citation>
    <scope>NUCLEOTIDE SEQUENCE</scope>
    <source>
        <strain evidence="1">NJAU140</strain>
    </source>
</reference>
<sequence length="179" mass="19668">MRDNDLIALVRRELLAGLVMQGFSGVNVWQSYQPTVQGLSSAMTLYLHKITDSPTGSPGHREQWDSDAKVLRRTTTEVMLTSYQISGSMVYDDTDPNAVTPADLVKAAARVVRSPEFQAALIAGGANITRIGTVNNTPISGDTAGYEHRPMFDIQFNHTDVYTTEIPAVESTHWRSGRV</sequence>
<evidence type="ECO:0000313" key="1">
    <source>
        <dbReference type="EMBL" id="MDY4380345.1"/>
    </source>
</evidence>